<evidence type="ECO:0000313" key="3">
    <source>
        <dbReference type="Proteomes" id="UP001320715"/>
    </source>
</evidence>
<feature type="region of interest" description="Disordered" evidence="1">
    <location>
        <begin position="274"/>
        <end position="295"/>
    </location>
</feature>
<gene>
    <name evidence="2" type="ORF">GTW23_12580</name>
</gene>
<comment type="caution">
    <text evidence="2">The sequence shown here is derived from an EMBL/GenBank/DDBJ whole genome shotgun (WGS) entry which is preliminary data.</text>
</comment>
<evidence type="ECO:0000256" key="1">
    <source>
        <dbReference type="SAM" id="MobiDB-lite"/>
    </source>
</evidence>
<name>A0ABT1CS54_9HYPH</name>
<keyword evidence="3" id="KW-1185">Reference proteome</keyword>
<dbReference type="RefSeq" id="WP_252916019.1">
    <property type="nucleotide sequence ID" value="NZ_JAAAML010000002.1"/>
</dbReference>
<sequence>METVPGQARVLRFEEVCYGKPVRTQDGPLHDSALYGVNSVTPGVDNPLRYIPANFLGNANLTSSMIDPGFASRGALIVKAVDEGLAIMRMRYRAEAGEGEGGRQFLLSRTLLLPGISFWHEIPPGLFSWCEQALFVQPHVFDQPTSPSTGVIELPAFQPRDVNWFDNLSQHRQIQLGSAFQAITRRIGWTVSRMVAEEERQRPAALIAADLDVISSLPREFPLRQGEADQFILNLGLDPQLTPGAVSYFPGYRGSAIEAPDLHALRIAISNNDENQPVGADVRHPSATSDSLDRKIGSEPIPLKWLS</sequence>
<protein>
    <submittedName>
        <fullName evidence="2">Uncharacterized protein</fullName>
    </submittedName>
</protein>
<proteinExistence type="predicted"/>
<dbReference type="Proteomes" id="UP001320715">
    <property type="component" value="Unassembled WGS sequence"/>
</dbReference>
<dbReference type="EMBL" id="JAAAML010000002">
    <property type="protein sequence ID" value="MCO6409016.1"/>
    <property type="molecule type" value="Genomic_DNA"/>
</dbReference>
<organism evidence="2 3">
    <name type="scientific">Hoeflea alexandrii</name>
    <dbReference type="NCBI Taxonomy" id="288436"/>
    <lineage>
        <taxon>Bacteria</taxon>
        <taxon>Pseudomonadati</taxon>
        <taxon>Pseudomonadota</taxon>
        <taxon>Alphaproteobacteria</taxon>
        <taxon>Hyphomicrobiales</taxon>
        <taxon>Rhizobiaceae</taxon>
        <taxon>Hoeflea</taxon>
    </lineage>
</organism>
<accession>A0ABT1CS54</accession>
<evidence type="ECO:0000313" key="2">
    <source>
        <dbReference type="EMBL" id="MCO6409016.1"/>
    </source>
</evidence>
<reference evidence="2 3" key="1">
    <citation type="submission" date="2020-01" db="EMBL/GenBank/DDBJ databases">
        <title>Genomes of bacteria type strains.</title>
        <authorList>
            <person name="Chen J."/>
            <person name="Zhu S."/>
            <person name="Yang J."/>
        </authorList>
    </citation>
    <scope>NUCLEOTIDE SEQUENCE [LARGE SCALE GENOMIC DNA]</scope>
    <source>
        <strain evidence="2 3">DSM 16655</strain>
    </source>
</reference>